<dbReference type="Proteomes" id="UP000007797">
    <property type="component" value="Unassembled WGS sequence"/>
</dbReference>
<reference evidence="2" key="1">
    <citation type="journal article" date="2011" name="Genome Res.">
        <title>Phylogeny-wide analysis of social amoeba genomes highlights ancient origins for complex intercellular communication.</title>
        <authorList>
            <person name="Heidel A.J."/>
            <person name="Lawal H.M."/>
            <person name="Felder M."/>
            <person name="Schilde C."/>
            <person name="Helps N.R."/>
            <person name="Tunggal B."/>
            <person name="Rivero F."/>
            <person name="John U."/>
            <person name="Schleicher M."/>
            <person name="Eichinger L."/>
            <person name="Platzer M."/>
            <person name="Noegel A.A."/>
            <person name="Schaap P."/>
            <person name="Gloeckner G."/>
        </authorList>
    </citation>
    <scope>NUCLEOTIDE SEQUENCE [LARGE SCALE GENOMIC DNA]</scope>
    <source>
        <strain evidence="2">SH3</strain>
    </source>
</reference>
<protein>
    <submittedName>
        <fullName evidence="1">Uncharacterized protein</fullName>
    </submittedName>
</protein>
<evidence type="ECO:0000313" key="2">
    <source>
        <dbReference type="Proteomes" id="UP000007797"/>
    </source>
</evidence>
<dbReference type="KEGG" id="dfa:DFA_03182"/>
<keyword evidence="2" id="KW-1185">Reference proteome</keyword>
<sequence>MANEEYDYQLTPQELALVEQIKKKRQDTIITATEFIYTAKNLRLHAANDKVRYERFPQNVAKFRQAGFAMNPIEKVHKYRAGDIDIIGPHSVVPTEGKELNISKYYSNQEIDYKKFVEERKALQHQ</sequence>
<gene>
    <name evidence="1" type="ORF">DFA_03182</name>
</gene>
<proteinExistence type="predicted"/>
<name>F4PGV3_CACFS</name>
<dbReference type="RefSeq" id="XP_004362788.1">
    <property type="nucleotide sequence ID" value="XM_004362731.1"/>
</dbReference>
<organism evidence="1 2">
    <name type="scientific">Cavenderia fasciculata</name>
    <name type="common">Slime mold</name>
    <name type="synonym">Dictyostelium fasciculatum</name>
    <dbReference type="NCBI Taxonomy" id="261658"/>
    <lineage>
        <taxon>Eukaryota</taxon>
        <taxon>Amoebozoa</taxon>
        <taxon>Evosea</taxon>
        <taxon>Eumycetozoa</taxon>
        <taxon>Dictyostelia</taxon>
        <taxon>Acytosteliales</taxon>
        <taxon>Cavenderiaceae</taxon>
        <taxon>Cavenderia</taxon>
    </lineage>
</organism>
<accession>F4PGV3</accession>
<dbReference type="EMBL" id="GL883006">
    <property type="protein sequence ID" value="EGG24937.1"/>
    <property type="molecule type" value="Genomic_DNA"/>
</dbReference>
<dbReference type="AlphaFoldDB" id="F4PGV3"/>
<dbReference type="GeneID" id="14877066"/>
<evidence type="ECO:0000313" key="1">
    <source>
        <dbReference type="EMBL" id="EGG24937.1"/>
    </source>
</evidence>
<dbReference type="OrthoDB" id="15274at2759"/>
<dbReference type="OMA" id="GFAMNPI"/>